<evidence type="ECO:0000256" key="3">
    <source>
        <dbReference type="ARBA" id="ARBA00022630"/>
    </source>
</evidence>
<evidence type="ECO:0000256" key="14">
    <source>
        <dbReference type="SAM" id="Phobius"/>
    </source>
</evidence>
<evidence type="ECO:0000256" key="10">
    <source>
        <dbReference type="ARBA" id="ARBA00023004"/>
    </source>
</evidence>
<sequence length="458" mass="49851">MSTTALRRDTAPPGPNPGANPGAKPSPEAVPRLALALVAAGAAAVLAAWWHSTDHVTGAAGWLTGAGRITGLLAGYLAPVLLLLMARIPALERHVGSDRLARWHAFGGRYLVYLVTAHVLTITWGYALTDGKNPLAEGVEIVFHYPEMIKGTLATLLMLGTGVVSARAARRRMSYETWYYLHLATYLAIALAFSHQIVNGAELSVQPERTLWCVYYVLAAAVLGWYRLLLPAIRDRRHRLTVHSVVPEGPGVYSVILRGERLGELKARPGQFFRLQFQTRGLRWVASPYSLSAAPHPNFLRFTVKNLGGHSAAVAGLRPGTKVRAEGPYGAFTEDKVRSPRVLLIAAGVGITPIRALFETLPGQVTLLYRAGRENEILFRSELQEIAARRGARLVYLVGSRRRHGRTLTAAGLTHLVPGLTAHDVYLCGPEPMQRAVIAALREAGVPAGRIHHESFEF</sequence>
<feature type="transmembrane region" description="Helical" evidence="14">
    <location>
        <begin position="178"/>
        <end position="197"/>
    </location>
</feature>
<evidence type="ECO:0000259" key="15">
    <source>
        <dbReference type="PROSITE" id="PS51384"/>
    </source>
</evidence>
<dbReference type="RefSeq" id="WP_344658447.1">
    <property type="nucleotide sequence ID" value="NZ_BAAAQM010000020.1"/>
</dbReference>
<feature type="transmembrane region" description="Helical" evidence="14">
    <location>
        <begin position="33"/>
        <end position="51"/>
    </location>
</feature>
<evidence type="ECO:0000256" key="1">
    <source>
        <dbReference type="ARBA" id="ARBA00001974"/>
    </source>
</evidence>
<feature type="transmembrane region" description="Helical" evidence="14">
    <location>
        <begin position="110"/>
        <end position="128"/>
    </location>
</feature>
<comment type="caution">
    <text evidence="16">The sequence shown here is derived from an EMBL/GenBank/DDBJ whole genome shotgun (WGS) entry which is preliminary data.</text>
</comment>
<protein>
    <submittedName>
        <fullName evidence="16">Ferredoxin reductase family protein</fullName>
    </submittedName>
</protein>
<dbReference type="PANTHER" id="PTHR47354">
    <property type="entry name" value="NADH OXIDOREDUCTASE HCR"/>
    <property type="match status" value="1"/>
</dbReference>
<dbReference type="Proteomes" id="UP001499854">
    <property type="component" value="Unassembled WGS sequence"/>
</dbReference>
<dbReference type="InterPro" id="IPR050415">
    <property type="entry name" value="MRET"/>
</dbReference>
<dbReference type="Pfam" id="PF00175">
    <property type="entry name" value="NAD_binding_1"/>
    <property type="match status" value="1"/>
</dbReference>
<dbReference type="Gene3D" id="3.40.50.80">
    <property type="entry name" value="Nucleotide-binding domain of ferredoxin-NADP reductase (FNR) module"/>
    <property type="match status" value="1"/>
</dbReference>
<keyword evidence="6" id="KW-0479">Metal-binding</keyword>
<dbReference type="Pfam" id="PF01794">
    <property type="entry name" value="Ferric_reduct"/>
    <property type="match status" value="1"/>
</dbReference>
<keyword evidence="8 14" id="KW-1133">Transmembrane helix</keyword>
<feature type="transmembrane region" description="Helical" evidence="14">
    <location>
        <begin position="71"/>
        <end position="90"/>
    </location>
</feature>
<evidence type="ECO:0000256" key="8">
    <source>
        <dbReference type="ARBA" id="ARBA00022989"/>
    </source>
</evidence>
<keyword evidence="12 14" id="KW-0472">Membrane</keyword>
<comment type="cofactor">
    <cofactor evidence="1">
        <name>FAD</name>
        <dbReference type="ChEBI" id="CHEBI:57692"/>
    </cofactor>
</comment>
<proteinExistence type="predicted"/>
<evidence type="ECO:0000256" key="9">
    <source>
        <dbReference type="ARBA" id="ARBA00023002"/>
    </source>
</evidence>
<keyword evidence="7" id="KW-0274">FAD</keyword>
<keyword evidence="9" id="KW-0560">Oxidoreductase</keyword>
<dbReference type="InterPro" id="IPR001433">
    <property type="entry name" value="OxRdtase_FAD/NAD-bd"/>
</dbReference>
<evidence type="ECO:0000313" key="17">
    <source>
        <dbReference type="Proteomes" id="UP001499854"/>
    </source>
</evidence>
<dbReference type="SUPFAM" id="SSF63380">
    <property type="entry name" value="Riboflavin synthase domain-like"/>
    <property type="match status" value="1"/>
</dbReference>
<feature type="compositionally biased region" description="Basic and acidic residues" evidence="13">
    <location>
        <begin position="1"/>
        <end position="10"/>
    </location>
</feature>
<dbReference type="InterPro" id="IPR013130">
    <property type="entry name" value="Fe3_Rdtase_TM_dom"/>
</dbReference>
<gene>
    <name evidence="16" type="ORF">GCM10009838_38740</name>
</gene>
<dbReference type="InterPro" id="IPR017927">
    <property type="entry name" value="FAD-bd_FR_type"/>
</dbReference>
<reference evidence="16 17" key="1">
    <citation type="journal article" date="2019" name="Int. J. Syst. Evol. Microbiol.">
        <title>The Global Catalogue of Microorganisms (GCM) 10K type strain sequencing project: providing services to taxonomists for standard genome sequencing and annotation.</title>
        <authorList>
            <consortium name="The Broad Institute Genomics Platform"/>
            <consortium name="The Broad Institute Genome Sequencing Center for Infectious Disease"/>
            <person name="Wu L."/>
            <person name="Ma J."/>
        </authorList>
    </citation>
    <scope>NUCLEOTIDE SEQUENCE [LARGE SCALE GENOMIC DNA]</scope>
    <source>
        <strain evidence="16 17">JCM 16013</strain>
    </source>
</reference>
<dbReference type="InterPro" id="IPR039261">
    <property type="entry name" value="FNR_nucleotide-bd"/>
</dbReference>
<evidence type="ECO:0000256" key="5">
    <source>
        <dbReference type="ARBA" id="ARBA00022714"/>
    </source>
</evidence>
<dbReference type="PANTHER" id="PTHR47354:SF8">
    <property type="entry name" value="1,2-PHENYLACETYL-COA EPOXIDASE, SUBUNIT E"/>
    <property type="match status" value="1"/>
</dbReference>
<keyword evidence="10" id="KW-0408">Iron</keyword>
<organism evidence="16 17">
    <name type="scientific">Catenulispora subtropica</name>
    <dbReference type="NCBI Taxonomy" id="450798"/>
    <lineage>
        <taxon>Bacteria</taxon>
        <taxon>Bacillati</taxon>
        <taxon>Actinomycetota</taxon>
        <taxon>Actinomycetes</taxon>
        <taxon>Catenulisporales</taxon>
        <taxon>Catenulisporaceae</taxon>
        <taxon>Catenulispora</taxon>
    </lineage>
</organism>
<feature type="transmembrane region" description="Helical" evidence="14">
    <location>
        <begin position="209"/>
        <end position="229"/>
    </location>
</feature>
<evidence type="ECO:0000256" key="7">
    <source>
        <dbReference type="ARBA" id="ARBA00022827"/>
    </source>
</evidence>
<keyword evidence="5" id="KW-0001">2Fe-2S</keyword>
<feature type="domain" description="FAD-binding FR-type" evidence="15">
    <location>
        <begin position="235"/>
        <end position="335"/>
    </location>
</feature>
<evidence type="ECO:0000256" key="4">
    <source>
        <dbReference type="ARBA" id="ARBA00022692"/>
    </source>
</evidence>
<evidence type="ECO:0000256" key="11">
    <source>
        <dbReference type="ARBA" id="ARBA00023014"/>
    </source>
</evidence>
<feature type="transmembrane region" description="Helical" evidence="14">
    <location>
        <begin position="148"/>
        <end position="166"/>
    </location>
</feature>
<evidence type="ECO:0000256" key="6">
    <source>
        <dbReference type="ARBA" id="ARBA00022723"/>
    </source>
</evidence>
<keyword evidence="4 14" id="KW-0812">Transmembrane</keyword>
<accession>A0ABN2RU70</accession>
<comment type="subcellular location">
    <subcellularLocation>
        <location evidence="2">Membrane</location>
        <topology evidence="2">Multi-pass membrane protein</topology>
    </subcellularLocation>
</comment>
<dbReference type="Gene3D" id="2.40.30.10">
    <property type="entry name" value="Translation factors"/>
    <property type="match status" value="1"/>
</dbReference>
<dbReference type="InterPro" id="IPR017938">
    <property type="entry name" value="Riboflavin_synthase-like_b-brl"/>
</dbReference>
<keyword evidence="3" id="KW-0285">Flavoprotein</keyword>
<dbReference type="PRINTS" id="PR00409">
    <property type="entry name" value="PHDIOXRDTASE"/>
</dbReference>
<dbReference type="PROSITE" id="PS51384">
    <property type="entry name" value="FAD_FR"/>
    <property type="match status" value="1"/>
</dbReference>
<evidence type="ECO:0000256" key="13">
    <source>
        <dbReference type="SAM" id="MobiDB-lite"/>
    </source>
</evidence>
<feature type="region of interest" description="Disordered" evidence="13">
    <location>
        <begin position="1"/>
        <end position="26"/>
    </location>
</feature>
<evidence type="ECO:0000256" key="12">
    <source>
        <dbReference type="ARBA" id="ARBA00023136"/>
    </source>
</evidence>
<evidence type="ECO:0000256" key="2">
    <source>
        <dbReference type="ARBA" id="ARBA00004141"/>
    </source>
</evidence>
<dbReference type="EMBL" id="BAAAQM010000020">
    <property type="protein sequence ID" value="GAA1974962.1"/>
    <property type="molecule type" value="Genomic_DNA"/>
</dbReference>
<keyword evidence="11" id="KW-0411">Iron-sulfur</keyword>
<keyword evidence="17" id="KW-1185">Reference proteome</keyword>
<dbReference type="SUPFAM" id="SSF52343">
    <property type="entry name" value="Ferredoxin reductase-like, C-terminal NADP-linked domain"/>
    <property type="match status" value="1"/>
</dbReference>
<name>A0ABN2RU70_9ACTN</name>
<evidence type="ECO:0000313" key="16">
    <source>
        <dbReference type="EMBL" id="GAA1974962.1"/>
    </source>
</evidence>
<dbReference type="CDD" id="cd06198">
    <property type="entry name" value="FNR_like_3"/>
    <property type="match status" value="1"/>
</dbReference>